<gene>
    <name evidence="4" type="primary">ABSGL_15344.1 scaffold 16604</name>
</gene>
<dbReference type="InterPro" id="IPR001936">
    <property type="entry name" value="RasGAP_dom"/>
</dbReference>
<dbReference type="GO" id="GO:0005096">
    <property type="term" value="F:GTPase activator activity"/>
    <property type="evidence" value="ECO:0007669"/>
    <property type="project" value="UniProtKB-KW"/>
</dbReference>
<dbReference type="Proteomes" id="UP000078561">
    <property type="component" value="Unassembled WGS sequence"/>
</dbReference>
<dbReference type="PROSITE" id="PS50018">
    <property type="entry name" value="RAS_GTPASE_ACTIV_2"/>
    <property type="match status" value="1"/>
</dbReference>
<evidence type="ECO:0000256" key="1">
    <source>
        <dbReference type="ARBA" id="ARBA00022468"/>
    </source>
</evidence>
<dbReference type="Gene3D" id="2.30.29.30">
    <property type="entry name" value="Pleckstrin-homology domain (PH domain)/Phosphotyrosine-binding domain (PTB)"/>
    <property type="match status" value="1"/>
</dbReference>
<dbReference type="Gene3D" id="1.25.10.10">
    <property type="entry name" value="Leucine-rich Repeat Variant"/>
    <property type="match status" value="1"/>
</dbReference>
<dbReference type="Gene3D" id="3.40.525.10">
    <property type="entry name" value="CRAL-TRIO lipid binding domain"/>
    <property type="match status" value="1"/>
</dbReference>
<dbReference type="InterPro" id="IPR001251">
    <property type="entry name" value="CRAL-TRIO_dom"/>
</dbReference>
<dbReference type="PROSITE" id="PS00509">
    <property type="entry name" value="RAS_GTPASE_ACTIV_1"/>
    <property type="match status" value="1"/>
</dbReference>
<dbReference type="InParanoid" id="A0A163KNX4"/>
<dbReference type="Pfam" id="PF00616">
    <property type="entry name" value="RasGAP"/>
    <property type="match status" value="1"/>
</dbReference>
<organism evidence="4">
    <name type="scientific">Absidia glauca</name>
    <name type="common">Pin mould</name>
    <dbReference type="NCBI Taxonomy" id="4829"/>
    <lineage>
        <taxon>Eukaryota</taxon>
        <taxon>Fungi</taxon>
        <taxon>Fungi incertae sedis</taxon>
        <taxon>Mucoromycota</taxon>
        <taxon>Mucoromycotina</taxon>
        <taxon>Mucoromycetes</taxon>
        <taxon>Mucorales</taxon>
        <taxon>Cunninghamellaceae</taxon>
        <taxon>Absidia</taxon>
    </lineage>
</organism>
<dbReference type="OrthoDB" id="28245at2759"/>
<dbReference type="InterPro" id="IPR039360">
    <property type="entry name" value="Ras_GTPase"/>
</dbReference>
<keyword evidence="1" id="KW-0343">GTPase activation</keyword>
<dbReference type="PANTHER" id="PTHR10194">
    <property type="entry name" value="RAS GTPASE-ACTIVATING PROTEINS"/>
    <property type="match status" value="1"/>
</dbReference>
<feature type="domain" description="Ras-GAP" evidence="3">
    <location>
        <begin position="1059"/>
        <end position="1255"/>
    </location>
</feature>
<dbReference type="EMBL" id="LT555164">
    <property type="protein sequence ID" value="SAM09643.1"/>
    <property type="molecule type" value="Genomic_DNA"/>
</dbReference>
<dbReference type="Gene3D" id="1.10.506.10">
    <property type="entry name" value="GTPase Activation - p120gap, domain 1"/>
    <property type="match status" value="2"/>
</dbReference>
<dbReference type="InterPro" id="IPR011993">
    <property type="entry name" value="PH-like_dom_sf"/>
</dbReference>
<evidence type="ECO:0000259" key="3">
    <source>
        <dbReference type="PROSITE" id="PS50018"/>
    </source>
</evidence>
<keyword evidence="2" id="KW-0597">Phosphoprotein</keyword>
<dbReference type="InterPro" id="IPR008936">
    <property type="entry name" value="Rho_GTPase_activation_prot"/>
</dbReference>
<dbReference type="Pfam" id="PF13716">
    <property type="entry name" value="CRAL_TRIO_2"/>
    <property type="match status" value="1"/>
</dbReference>
<dbReference type="InterPro" id="IPR016024">
    <property type="entry name" value="ARM-type_fold"/>
</dbReference>
<evidence type="ECO:0000313" key="5">
    <source>
        <dbReference type="Proteomes" id="UP000078561"/>
    </source>
</evidence>
<reference evidence="4" key="1">
    <citation type="submission" date="2016-04" db="EMBL/GenBank/DDBJ databases">
        <authorList>
            <person name="Evans L.H."/>
            <person name="Alamgir A."/>
            <person name="Owens N."/>
            <person name="Weber N.D."/>
            <person name="Virtaneva K."/>
            <person name="Barbian K."/>
            <person name="Babar A."/>
            <person name="Rosenke K."/>
        </authorList>
    </citation>
    <scope>NUCLEOTIDE SEQUENCE [LARGE SCALE GENOMIC DNA]</scope>
    <source>
        <strain evidence="4">CBS 101.48</strain>
    </source>
</reference>
<evidence type="ECO:0000256" key="2">
    <source>
        <dbReference type="ARBA" id="ARBA00022553"/>
    </source>
</evidence>
<dbReference type="PANTHER" id="PTHR10194:SF142">
    <property type="entry name" value="NEUROFIBROMIN"/>
    <property type="match status" value="1"/>
</dbReference>
<accession>A0A163KNX4</accession>
<proteinExistence type="predicted"/>
<dbReference type="InterPro" id="IPR036865">
    <property type="entry name" value="CRAL-TRIO_dom_sf"/>
</dbReference>
<dbReference type="STRING" id="4829.A0A163KNX4"/>
<name>A0A163KNX4_ABSGL</name>
<sequence>MRSNTKLILSLINRVAVRLPINSGRKIESLEHDPIVQQTVAAIIELSSYKLSTIANALGSVLENVAKHSVEQDVLPSQLFVLRLLSACMQHHWKTYRDMTNTEEAAAAAAATGVYESSLMMPPLDDALVSFILALMNRFLAQVHTLEETNDDPTPPLLNDIYKVAGKILYYVSASNWSFYYVKIKSAVQVLGSIGEGVEMNPPDIRMLEHGCLTRQRLHTVLTELSPYYLHMKQQGKLLYSKMIRRAIWRWIETYPHEYEQVCGSDNRLLGGSEILFDMCSSSADTAKKKAIMWPLQTILLSLSPDLLLQAFLDNPSLQNNRRTSFLGILRKSLKSSRTADMAALCYVDLCKAATYIRPNEDSVLHHIAADIDGDLREKIWTTDSSSTLTTDYLLTRLKLDTTTTLATLVPSCVAPDAPLRFKLALVKSCLFIMEEDSHLEWNPTVENMAPTVCPILRHLFIHGQDQVDLVTDLLSLYKLNPSLALLNNNTQSDEIGPLMVRMANLVRHPNHTIRQYAMDCLSKLHTPQQIARWGQPATLLVNFWSISSQVMSALARHMLDSDEEECKALLTLLIKLLASRSDFLRKQAGSSTPEGMRERLQASISLEIALLVCLCTPNPDICTQAIRCLGYLCDEADPSNPMTDITYISNLPIYIDLVSEDMVFLGRKAQQKRIRKYLRLMNQPTPGNLAAWEEVYQRWKTLTHHTASTTMNDEKQTEWQNYTGFLAALGVCSLTDEGRRMVDRFMAEMTDLLVSDHVFMREGVKDALGNDLAPSLYATLFRHLTSMTGRLFSNDDVVLAGLTNTLFVEQVALVLKLILDRLVDPNETLLTIEFGTFVDQFTLYADAIHHRRVKINVCHLVETCLSKKDQIVIGNETRLRNKVLHLIKGWMTTNGDDDELQRDLDLACLKAMVQLLHRLPLQPLEPVRTTDAFQVKSRLFYGYFDFFLLLLARCTTDSTTRNKDLAPLKNYTVAAMSNMLNANIDAGLKFSLAMGYHEDISTRTAFIQVLTNILNQGVEFDTLAENVTTSRYDRLIDMLVESDMEITLSLCEVCPAMDTSGLAEVLLACFESRGQELQLLRKVIDREVAATEQEATLLRGTTMGIKIISSFAKTLSVDYVRLTLQPVLDAINTWSEDETRYELDARKFQPGDELNRNKTNVIRATEMLLEAICTSADKAPRAFREELNLIVEAVRMRFPEAKYTAVGGVVILRLFGPAIVSPEHAGVSKSAIPKSTQVRKLLLQATRVIQNLASNILFGSKETHMIVLNDFLTNNIYRVTSFLRAIASLPPATGTTTTTVTTTNGVRMDQNGYVRLHRYLFDNIDRMSRDLLTNRRNQSSLLDLKRAMDRLSNLLAQLGRPSEVSELGVTHSRLTYHHDQQFNDFMHRNAHRDMSSISSSHFFFLGGTSKAGFPVFYLISRNIDTEYMDFELATWHMLKVMEPYLDNPFEFLFDLTYLDPSCEIPVHWLSLFFQLIGNRMHDHLVNISIYNPNTQLRSYLRRFPMAILNKLVKRITFALTLGELYERFSPAELRLPKYTMELEKESTTVFYPVTRQTHLKSTLPVTVKISAEHIQIITVQPIEFVPNLSSVLKDVYHISVLEDIKALPHGKHNSELSFKYEHGKAAMVLSSPKRDAMLAHLRYNKQNYERNMPGGFHERPLRPSDVPGRLLSMALLNIGNGDPGVRLAAYNLLYSLSLTFRFDMANQILNAQDLCIPSNSTDFLVSISERLAASEAQLTLDFLNECLIGFQKSPEAMRQLCLDYCSPWLRNLALFVRPMGGDEHHAKNLAKTKDVIRLMIELTVSHPEAKIWRVLAQVDDMIHVILDSFIQFAVEHGVGSPQAEAVADTFVTLSSITVRGKVISRLRKVLQCTSLRPCRHLRDHPAWTEIIVLLRFILMLSFNNASPVKPYLPELFHVVTLLVGNGSIMVRASVHELVVNIVHTLCTALPLPDDQIQKLHYVLNEVVKHRIYFGLTKQHASSLTITPETLDDARMVMDLGHLESMIRLLLDALHYGAPSTDIANMWRARWMGLITSTAFQFNPAIQPRAFVAIGCLATDEVDDDLIYQILVALRGALAIFNDTDASLIVSIMMCLSNIIDHLSPGSRYLHALFWLAIGLVEMNHPATFPGAVRFLQAVLRALDNHGLFDDSDKKMAEVLLEARAPLVDVARELDRLNGISFDTHFSFALATILLRQQQQDNADDDDVVYECLTTFLEIDGKKDGGGAGVVDAAALGYFVGLLPLAAKTQAVRDLFRLAGLDTTLDHQRLFDTLDIPDNTTALLLVSFLVCMLHTNKESLFLYQFLADASVAIPEVFALVYDSLLPRMNQMAISSQSTEVIDAVKAILMTACSDPAFQTSGKSQKHYLDELGFGALGAMPSKTTAVNAQLLSQLLERITE</sequence>
<dbReference type="SMART" id="SM00323">
    <property type="entry name" value="RasGAP"/>
    <property type="match status" value="1"/>
</dbReference>
<evidence type="ECO:0000313" key="4">
    <source>
        <dbReference type="EMBL" id="SAM09643.1"/>
    </source>
</evidence>
<dbReference type="InterPro" id="IPR011989">
    <property type="entry name" value="ARM-like"/>
</dbReference>
<dbReference type="SUPFAM" id="SSF48371">
    <property type="entry name" value="ARM repeat"/>
    <property type="match status" value="2"/>
</dbReference>
<dbReference type="OMA" id="LPMGYHE"/>
<keyword evidence="5" id="KW-1185">Reference proteome</keyword>
<dbReference type="SUPFAM" id="SSF48350">
    <property type="entry name" value="GTPase activation domain, GAP"/>
    <property type="match status" value="1"/>
</dbReference>
<protein>
    <recommendedName>
        <fullName evidence="3">Ras-GAP domain-containing protein</fullName>
    </recommendedName>
</protein>
<dbReference type="InterPro" id="IPR023152">
    <property type="entry name" value="RasGAP_CS"/>
</dbReference>